<organism evidence="2 3">
    <name type="scientific">Pseudoalteromonas luteoviolacea H33</name>
    <dbReference type="NCBI Taxonomy" id="1365251"/>
    <lineage>
        <taxon>Bacteria</taxon>
        <taxon>Pseudomonadati</taxon>
        <taxon>Pseudomonadota</taxon>
        <taxon>Gammaproteobacteria</taxon>
        <taxon>Alteromonadales</taxon>
        <taxon>Pseudoalteromonadaceae</taxon>
        <taxon>Pseudoalteromonas</taxon>
    </lineage>
</organism>
<accession>A0A167G729</accession>
<dbReference type="PATRIC" id="fig|1365251.3.peg.562"/>
<protein>
    <submittedName>
        <fullName evidence="2">Uncharacterized protein</fullName>
    </submittedName>
</protein>
<keyword evidence="1" id="KW-0472">Membrane</keyword>
<proteinExistence type="predicted"/>
<gene>
    <name evidence="2" type="ORF">N476_08290</name>
</gene>
<dbReference type="AlphaFoldDB" id="A0A167G729"/>
<name>A0A167G729_9GAMM</name>
<dbReference type="EMBL" id="AUXZ01000035">
    <property type="protein sequence ID" value="KZN54184.1"/>
    <property type="molecule type" value="Genomic_DNA"/>
</dbReference>
<evidence type="ECO:0000313" key="3">
    <source>
        <dbReference type="Proteomes" id="UP000076503"/>
    </source>
</evidence>
<sequence>MKCATNLQFSAISKKASANHVNKNIFYFGLSGWFLTFTFNCIQIICIKNEGDLHRGKSNFIDWLSVVRQNLEYYKAIKIRI</sequence>
<feature type="transmembrane region" description="Helical" evidence="1">
    <location>
        <begin position="25"/>
        <end position="47"/>
    </location>
</feature>
<comment type="caution">
    <text evidence="2">The sequence shown here is derived from an EMBL/GenBank/DDBJ whole genome shotgun (WGS) entry which is preliminary data.</text>
</comment>
<keyword evidence="1" id="KW-1133">Transmembrane helix</keyword>
<dbReference type="Proteomes" id="UP000076503">
    <property type="component" value="Unassembled WGS sequence"/>
</dbReference>
<reference evidence="2 3" key="1">
    <citation type="submission" date="2013-07" db="EMBL/GenBank/DDBJ databases">
        <title>Comparative Genomic and Metabolomic Analysis of Twelve Strains of Pseudoalteromonas luteoviolacea.</title>
        <authorList>
            <person name="Vynne N.G."/>
            <person name="Mansson M."/>
            <person name="Gram L."/>
        </authorList>
    </citation>
    <scope>NUCLEOTIDE SEQUENCE [LARGE SCALE GENOMIC DNA]</scope>
    <source>
        <strain evidence="2 3">H33</strain>
    </source>
</reference>
<keyword evidence="1" id="KW-0812">Transmembrane</keyword>
<evidence type="ECO:0000256" key="1">
    <source>
        <dbReference type="SAM" id="Phobius"/>
    </source>
</evidence>
<evidence type="ECO:0000313" key="2">
    <source>
        <dbReference type="EMBL" id="KZN54184.1"/>
    </source>
</evidence>